<reference evidence="2" key="2">
    <citation type="submission" date="2021-09" db="EMBL/GenBank/DDBJ databases">
        <authorList>
            <person name="Gilroy R."/>
        </authorList>
    </citation>
    <scope>NUCLEOTIDE SEQUENCE</scope>
    <source>
        <strain evidence="2">1647</strain>
    </source>
</reference>
<evidence type="ECO:0000313" key="2">
    <source>
        <dbReference type="EMBL" id="HJF48881.1"/>
    </source>
</evidence>
<dbReference type="EMBL" id="DYWO01000112">
    <property type="protein sequence ID" value="HJF48881.1"/>
    <property type="molecule type" value="Genomic_DNA"/>
</dbReference>
<feature type="region of interest" description="Disordered" evidence="1">
    <location>
        <begin position="211"/>
        <end position="240"/>
    </location>
</feature>
<evidence type="ECO:0000313" key="3">
    <source>
        <dbReference type="Proteomes" id="UP000775129"/>
    </source>
</evidence>
<gene>
    <name evidence="2" type="ORF">K8W24_03635</name>
</gene>
<feature type="compositionally biased region" description="Low complexity" evidence="1">
    <location>
        <begin position="165"/>
        <end position="179"/>
    </location>
</feature>
<accession>A0A921KRL8</accession>
<feature type="non-terminal residue" evidence="2">
    <location>
        <position position="240"/>
    </location>
</feature>
<reference evidence="2" key="1">
    <citation type="journal article" date="2021" name="PeerJ">
        <title>Extensive microbial diversity within the chicken gut microbiome revealed by metagenomics and culture.</title>
        <authorList>
            <person name="Gilroy R."/>
            <person name="Ravi A."/>
            <person name="Getino M."/>
            <person name="Pursley I."/>
            <person name="Horton D.L."/>
            <person name="Alikhan N.F."/>
            <person name="Baker D."/>
            <person name="Gharbi K."/>
            <person name="Hall N."/>
            <person name="Watson M."/>
            <person name="Adriaenssens E.M."/>
            <person name="Foster-Nyarko E."/>
            <person name="Jarju S."/>
            <person name="Secka A."/>
            <person name="Antonio M."/>
            <person name="Oren A."/>
            <person name="Chaudhuri R.R."/>
            <person name="La Ragione R."/>
            <person name="Hildebrand F."/>
            <person name="Pallen M.J."/>
        </authorList>
    </citation>
    <scope>NUCLEOTIDE SEQUENCE</scope>
    <source>
        <strain evidence="2">1647</strain>
    </source>
</reference>
<evidence type="ECO:0000256" key="1">
    <source>
        <dbReference type="SAM" id="MobiDB-lite"/>
    </source>
</evidence>
<feature type="region of interest" description="Disordered" evidence="1">
    <location>
        <begin position="158"/>
        <end position="198"/>
    </location>
</feature>
<sequence length="240" mass="25707">MDRFAVEEAPFELEVLLAGEEVLGEEVLLTVPVLFAAPELFAVVDGADVAEVLFEAVLFDAVLFYAVLFDVVLFEAVLFDVVPFEAVPESLDAVPLDEVEREPVPAELDVPRCAAVPLEVVEASAAVPAPEPLASAPPEEFPAPERFAVDELPERPAVRPRRSAAARAMPVARSRAPPRWGASSEETFSPEKNMSTGRVLDAAELPSSCGRVRVRSSCSGAGEEPAPGIRAPRPLPSPRF</sequence>
<comment type="caution">
    <text evidence="2">The sequence shown here is derived from an EMBL/GenBank/DDBJ whole genome shotgun (WGS) entry which is preliminary data.</text>
</comment>
<feature type="compositionally biased region" description="Low complexity" evidence="1">
    <location>
        <begin position="211"/>
        <end position="220"/>
    </location>
</feature>
<feature type="compositionally biased region" description="Polar residues" evidence="1">
    <location>
        <begin position="184"/>
        <end position="196"/>
    </location>
</feature>
<protein>
    <submittedName>
        <fullName evidence="2">Uncharacterized protein</fullName>
    </submittedName>
</protein>
<name>A0A921KRL8_9MICO</name>
<proteinExistence type="predicted"/>
<dbReference type="AlphaFoldDB" id="A0A921KRL8"/>
<dbReference type="Proteomes" id="UP000775129">
    <property type="component" value="Unassembled WGS sequence"/>
</dbReference>
<organism evidence="2 3">
    <name type="scientific">Brachybacterium paraconglomeratum</name>
    <dbReference type="NCBI Taxonomy" id="173362"/>
    <lineage>
        <taxon>Bacteria</taxon>
        <taxon>Bacillati</taxon>
        <taxon>Actinomycetota</taxon>
        <taxon>Actinomycetes</taxon>
        <taxon>Micrococcales</taxon>
        <taxon>Dermabacteraceae</taxon>
        <taxon>Brachybacterium</taxon>
    </lineage>
</organism>